<dbReference type="AlphaFoldDB" id="A0A419T051"/>
<dbReference type="EMBL" id="MCIA01000030">
    <property type="protein sequence ID" value="RKD30809.1"/>
    <property type="molecule type" value="Genomic_DNA"/>
</dbReference>
<accession>A0A419T051</accession>
<reference evidence="2 3" key="1">
    <citation type="submission" date="2016-08" db="EMBL/GenBank/DDBJ databases">
        <title>A new outlook on sporulation: Clostridium algidixylanolyticum.</title>
        <authorList>
            <person name="Poppleton D.I."/>
            <person name="Gribaldo S."/>
        </authorList>
    </citation>
    <scope>NUCLEOTIDE SEQUENCE [LARGE SCALE GENOMIC DNA]</scope>
    <source>
        <strain evidence="2 3">SPL73</strain>
    </source>
</reference>
<feature type="domain" description="HTH marR-type" evidence="1">
    <location>
        <begin position="74"/>
        <end position="171"/>
    </location>
</feature>
<evidence type="ECO:0000313" key="2">
    <source>
        <dbReference type="EMBL" id="RKD30809.1"/>
    </source>
</evidence>
<dbReference type="InterPro" id="IPR000835">
    <property type="entry name" value="HTH_MarR-typ"/>
</dbReference>
<dbReference type="InterPro" id="IPR036388">
    <property type="entry name" value="WH-like_DNA-bd_sf"/>
</dbReference>
<evidence type="ECO:0000313" key="3">
    <source>
        <dbReference type="Proteomes" id="UP000284277"/>
    </source>
</evidence>
<dbReference type="Proteomes" id="UP000284277">
    <property type="component" value="Unassembled WGS sequence"/>
</dbReference>
<sequence length="186" mass="21258">MKKERLEQEHCPYCKRHCSLNDPHCGKGKTLAKSMSEEVKVLGDSEKETLKKLQSELKLSLLYQKGMETLSKKAEGKDSGKLIRSYILNILVEKNGITPKELKEYSGLEKEELKKVLDKLEDKGEISIKDSKEKERTLHLTWKGEQAVLLQLPKDKNVGDRFFSVLTEEEKGKLEIILSKLISSRA</sequence>
<dbReference type="GO" id="GO:0003700">
    <property type="term" value="F:DNA-binding transcription factor activity"/>
    <property type="evidence" value="ECO:0007669"/>
    <property type="project" value="InterPro"/>
</dbReference>
<dbReference type="InterPro" id="IPR036390">
    <property type="entry name" value="WH_DNA-bd_sf"/>
</dbReference>
<dbReference type="Pfam" id="PF02002">
    <property type="entry name" value="TFIIE_alpha"/>
    <property type="match status" value="1"/>
</dbReference>
<dbReference type="RefSeq" id="WP_120197599.1">
    <property type="nucleotide sequence ID" value="NZ_MCIA01000030.1"/>
</dbReference>
<dbReference type="InterPro" id="IPR024550">
    <property type="entry name" value="TFIIEa/SarR/Rpc3_HTH_dom"/>
</dbReference>
<keyword evidence="3" id="KW-1185">Reference proteome</keyword>
<comment type="caution">
    <text evidence="2">The sequence shown here is derived from an EMBL/GenBank/DDBJ whole genome shotgun (WGS) entry which is preliminary data.</text>
</comment>
<dbReference type="OrthoDB" id="1954577at2"/>
<dbReference type="Gene3D" id="1.10.10.10">
    <property type="entry name" value="Winged helix-like DNA-binding domain superfamily/Winged helix DNA-binding domain"/>
    <property type="match status" value="1"/>
</dbReference>
<dbReference type="SUPFAM" id="SSF46785">
    <property type="entry name" value="Winged helix' DNA-binding domain"/>
    <property type="match status" value="1"/>
</dbReference>
<proteinExistence type="predicted"/>
<name>A0A419T051_9FIRM</name>
<gene>
    <name evidence="2" type="ORF">BET01_05700</name>
</gene>
<evidence type="ECO:0000259" key="1">
    <source>
        <dbReference type="SMART" id="SM00347"/>
    </source>
</evidence>
<organism evidence="2 3">
    <name type="scientific">Lacrimispora algidixylanolytica</name>
    <dbReference type="NCBI Taxonomy" id="94868"/>
    <lineage>
        <taxon>Bacteria</taxon>
        <taxon>Bacillati</taxon>
        <taxon>Bacillota</taxon>
        <taxon>Clostridia</taxon>
        <taxon>Lachnospirales</taxon>
        <taxon>Lachnospiraceae</taxon>
        <taxon>Lacrimispora</taxon>
    </lineage>
</organism>
<protein>
    <recommendedName>
        <fullName evidence="1">HTH marR-type domain-containing protein</fullName>
    </recommendedName>
</protein>
<dbReference type="PRINTS" id="PR00598">
    <property type="entry name" value="HTHMARR"/>
</dbReference>
<dbReference type="SMART" id="SM00347">
    <property type="entry name" value="HTH_MARR"/>
    <property type="match status" value="1"/>
</dbReference>